<organism evidence="3 4">
    <name type="scientific">Pseudarthrobacter equi</name>
    <dbReference type="NCBI Taxonomy" id="728066"/>
    <lineage>
        <taxon>Bacteria</taxon>
        <taxon>Bacillati</taxon>
        <taxon>Actinomycetota</taxon>
        <taxon>Actinomycetes</taxon>
        <taxon>Micrococcales</taxon>
        <taxon>Micrococcaceae</taxon>
        <taxon>Pseudarthrobacter</taxon>
    </lineage>
</organism>
<feature type="coiled-coil region" evidence="1">
    <location>
        <begin position="13"/>
        <end position="40"/>
    </location>
</feature>
<sequence length="145" mass="14216">MRGFQIRVLSISQAAAENRLEGALAALQGLEDDLDRAALDGRITAPRLRGIESALGEVRADITGQLESRAAVAGTAAAAGTAPTAEAAQPADGTPTAGSAGTVAVPVAPAPAPAAPDPAPAVQQQPGPPPGVTAPQGKAKGHKKP</sequence>
<keyword evidence="4" id="KW-1185">Reference proteome</keyword>
<feature type="compositionally biased region" description="Pro residues" evidence="2">
    <location>
        <begin position="108"/>
        <end position="119"/>
    </location>
</feature>
<feature type="compositionally biased region" description="Low complexity" evidence="2">
    <location>
        <begin position="72"/>
        <end position="107"/>
    </location>
</feature>
<accession>A0A1H1YWF3</accession>
<protein>
    <submittedName>
        <fullName evidence="3">Uncharacterized protein</fullName>
    </submittedName>
</protein>
<dbReference type="AlphaFoldDB" id="A0A1H1YWF3"/>
<dbReference type="Proteomes" id="UP000198751">
    <property type="component" value="Chromosome I"/>
</dbReference>
<evidence type="ECO:0000313" key="4">
    <source>
        <dbReference type="Proteomes" id="UP000198751"/>
    </source>
</evidence>
<gene>
    <name evidence="3" type="ORF">SAMN04489743_2190</name>
</gene>
<evidence type="ECO:0000256" key="2">
    <source>
        <dbReference type="SAM" id="MobiDB-lite"/>
    </source>
</evidence>
<proteinExistence type="predicted"/>
<evidence type="ECO:0000313" key="3">
    <source>
        <dbReference type="EMBL" id="SDT25865.1"/>
    </source>
</evidence>
<evidence type="ECO:0000256" key="1">
    <source>
        <dbReference type="SAM" id="Coils"/>
    </source>
</evidence>
<feature type="region of interest" description="Disordered" evidence="2">
    <location>
        <begin position="72"/>
        <end position="145"/>
    </location>
</feature>
<name>A0A1H1YWF3_9MICC</name>
<dbReference type="EMBL" id="LT629779">
    <property type="protein sequence ID" value="SDT25865.1"/>
    <property type="molecule type" value="Genomic_DNA"/>
</dbReference>
<keyword evidence="1" id="KW-0175">Coiled coil</keyword>
<reference evidence="4" key="1">
    <citation type="submission" date="2016-10" db="EMBL/GenBank/DDBJ databases">
        <authorList>
            <person name="Varghese N."/>
            <person name="Submissions S."/>
        </authorList>
    </citation>
    <scope>NUCLEOTIDE SEQUENCE [LARGE SCALE GENOMIC DNA]</scope>
    <source>
        <strain evidence="4">IMMIB L-1606</strain>
    </source>
</reference>